<name>A0A7J6MCB8_PEROL</name>
<dbReference type="AlphaFoldDB" id="A0A7J6MCB8"/>
<dbReference type="EMBL" id="JABANN010000144">
    <property type="protein sequence ID" value="KAF4669223.1"/>
    <property type="molecule type" value="Genomic_DNA"/>
</dbReference>
<evidence type="ECO:0000313" key="1">
    <source>
        <dbReference type="EMBL" id="KAF4669223.1"/>
    </source>
</evidence>
<evidence type="ECO:0000313" key="2">
    <source>
        <dbReference type="Proteomes" id="UP000572268"/>
    </source>
</evidence>
<sequence>MSAFSARSSPLHLAGVALGLSWAILTLRPREKAMRLDTRMKRNAAPYPRNVFKKRYIPPASPVTRRLLENFDSF</sequence>
<gene>
    <name evidence="1" type="ORF">FOL46_001548</name>
</gene>
<dbReference type="Proteomes" id="UP000572268">
    <property type="component" value="Unassembled WGS sequence"/>
</dbReference>
<organism evidence="1 2">
    <name type="scientific">Perkinsus olseni</name>
    <name type="common">Perkinsus atlanticus</name>
    <dbReference type="NCBI Taxonomy" id="32597"/>
    <lineage>
        <taxon>Eukaryota</taxon>
        <taxon>Sar</taxon>
        <taxon>Alveolata</taxon>
        <taxon>Perkinsozoa</taxon>
        <taxon>Perkinsea</taxon>
        <taxon>Perkinsida</taxon>
        <taxon>Perkinsidae</taxon>
        <taxon>Perkinsus</taxon>
    </lineage>
</organism>
<comment type="caution">
    <text evidence="1">The sequence shown here is derived from an EMBL/GenBank/DDBJ whole genome shotgun (WGS) entry which is preliminary data.</text>
</comment>
<reference evidence="1 2" key="1">
    <citation type="submission" date="2020-04" db="EMBL/GenBank/DDBJ databases">
        <title>Perkinsus olseni comparative genomics.</title>
        <authorList>
            <person name="Bogema D.R."/>
        </authorList>
    </citation>
    <scope>NUCLEOTIDE SEQUENCE [LARGE SCALE GENOMIC DNA]</scope>
    <source>
        <strain evidence="1">ATCC PRA-31</strain>
    </source>
</reference>
<accession>A0A7J6MCB8</accession>
<proteinExistence type="predicted"/>
<protein>
    <submittedName>
        <fullName evidence="1">Uncharacterized protein</fullName>
    </submittedName>
</protein>